<dbReference type="Proteomes" id="UP000217895">
    <property type="component" value="Chromosome"/>
</dbReference>
<reference evidence="1 2" key="1">
    <citation type="submission" date="2017-06" db="EMBL/GenBank/DDBJ databases">
        <title>Genome sequencing of cyanobaciteial culture collection at National Institute for Environmental Studies (NIES).</title>
        <authorList>
            <person name="Hirose Y."/>
            <person name="Shimura Y."/>
            <person name="Fujisawa T."/>
            <person name="Nakamura Y."/>
            <person name="Kawachi M."/>
        </authorList>
    </citation>
    <scope>NUCLEOTIDE SEQUENCE [LARGE SCALE GENOMIC DNA]</scope>
    <source>
        <strain evidence="1 2">NIES-2135</strain>
    </source>
</reference>
<accession>A0A1Z4JF19</accession>
<sequence length="151" mass="17613">MTQLLNPADYSEIKHLEVDLRFSTEELENILYGSNCPQKNRTFPRNPSPDELRNKGYQDGFRGVNSQSFCDNPFYDEGWKLGYADRKKKQILDRGLVVILQLTDIDNAIAQQDDWATRAQDGEVVELTFMTDFREYWLCASQSFVDRVLQF</sequence>
<evidence type="ECO:0000313" key="1">
    <source>
        <dbReference type="EMBL" id="BAY55253.1"/>
    </source>
</evidence>
<evidence type="ECO:0000313" key="2">
    <source>
        <dbReference type="Proteomes" id="UP000217895"/>
    </source>
</evidence>
<dbReference type="AlphaFoldDB" id="A0A1Z4JF19"/>
<keyword evidence="2" id="KW-1185">Reference proteome</keyword>
<organism evidence="1 2">
    <name type="scientific">Leptolyngbya boryana NIES-2135</name>
    <dbReference type="NCBI Taxonomy" id="1973484"/>
    <lineage>
        <taxon>Bacteria</taxon>
        <taxon>Bacillati</taxon>
        <taxon>Cyanobacteriota</taxon>
        <taxon>Cyanophyceae</taxon>
        <taxon>Leptolyngbyales</taxon>
        <taxon>Leptolyngbyaceae</taxon>
        <taxon>Leptolyngbya group</taxon>
        <taxon>Leptolyngbya</taxon>
    </lineage>
</organism>
<dbReference type="EMBL" id="AP018203">
    <property type="protein sequence ID" value="BAY55253.1"/>
    <property type="molecule type" value="Genomic_DNA"/>
</dbReference>
<gene>
    <name evidence="1" type="ORF">NIES2135_20760</name>
</gene>
<protein>
    <submittedName>
        <fullName evidence="1">Uncharacterized protein</fullName>
    </submittedName>
</protein>
<proteinExistence type="predicted"/>
<name>A0A1Z4JF19_LEPBY</name>